<feature type="domain" description="FHA" evidence="2">
    <location>
        <begin position="155"/>
        <end position="217"/>
    </location>
</feature>
<dbReference type="SUPFAM" id="SSF49879">
    <property type="entry name" value="SMAD/FHA domain"/>
    <property type="match status" value="1"/>
</dbReference>
<accession>A0ABN2A852</accession>
<name>A0ABN2A852_9ACTN</name>
<dbReference type="InterPro" id="IPR008984">
    <property type="entry name" value="SMAD_FHA_dom_sf"/>
</dbReference>
<dbReference type="EMBL" id="BAAAOR010000014">
    <property type="protein sequence ID" value="GAA1512931.1"/>
    <property type="molecule type" value="Genomic_DNA"/>
</dbReference>
<dbReference type="RefSeq" id="WP_181410605.1">
    <property type="nucleotide sequence ID" value="NZ_BAAAOR010000014.1"/>
</dbReference>
<evidence type="ECO:0000259" key="2">
    <source>
        <dbReference type="PROSITE" id="PS50006"/>
    </source>
</evidence>
<keyword evidence="1" id="KW-0597">Phosphoprotein</keyword>
<dbReference type="PROSITE" id="PS50006">
    <property type="entry name" value="FHA_DOMAIN"/>
    <property type="match status" value="1"/>
</dbReference>
<dbReference type="Pfam" id="PF12401">
    <property type="entry name" value="FhaA_N"/>
    <property type="match status" value="1"/>
</dbReference>
<dbReference type="InterPro" id="IPR022128">
    <property type="entry name" value="FhaA_N"/>
</dbReference>
<evidence type="ECO:0000313" key="4">
    <source>
        <dbReference type="Proteomes" id="UP001500842"/>
    </source>
</evidence>
<comment type="caution">
    <text evidence="3">The sequence shown here is derived from an EMBL/GenBank/DDBJ whole genome shotgun (WGS) entry which is preliminary data.</text>
</comment>
<reference evidence="3 4" key="1">
    <citation type="journal article" date="2019" name="Int. J. Syst. Evol. Microbiol.">
        <title>The Global Catalogue of Microorganisms (GCM) 10K type strain sequencing project: providing services to taxonomists for standard genome sequencing and annotation.</title>
        <authorList>
            <consortium name="The Broad Institute Genomics Platform"/>
            <consortium name="The Broad Institute Genome Sequencing Center for Infectious Disease"/>
            <person name="Wu L."/>
            <person name="Ma J."/>
        </authorList>
    </citation>
    <scope>NUCLEOTIDE SEQUENCE [LARGE SCALE GENOMIC DNA]</scope>
    <source>
        <strain evidence="3 4">JCM 14942</strain>
    </source>
</reference>
<dbReference type="Gene3D" id="2.60.200.20">
    <property type="match status" value="1"/>
</dbReference>
<dbReference type="Gene3D" id="3.30.2320.60">
    <property type="entry name" value="FhaA, phosphopeptide-binding domain (DUF3662)"/>
    <property type="match status" value="1"/>
</dbReference>
<dbReference type="SMART" id="SM00240">
    <property type="entry name" value="FHA"/>
    <property type="match status" value="1"/>
</dbReference>
<dbReference type="InterPro" id="IPR000253">
    <property type="entry name" value="FHA_dom"/>
</dbReference>
<evidence type="ECO:0000256" key="1">
    <source>
        <dbReference type="ARBA" id="ARBA00022553"/>
    </source>
</evidence>
<evidence type="ECO:0000313" key="3">
    <source>
        <dbReference type="EMBL" id="GAA1512931.1"/>
    </source>
</evidence>
<dbReference type="Proteomes" id="UP001500842">
    <property type="component" value="Unassembled WGS sequence"/>
</dbReference>
<dbReference type="Pfam" id="PF00498">
    <property type="entry name" value="FHA"/>
    <property type="match status" value="1"/>
</dbReference>
<protein>
    <submittedName>
        <fullName evidence="3">DUF3662 and FHA domain-containing protein</fullName>
    </submittedName>
</protein>
<gene>
    <name evidence="3" type="ORF">GCM10009788_16820</name>
</gene>
<proteinExistence type="predicted"/>
<dbReference type="CDD" id="cd00060">
    <property type="entry name" value="FHA"/>
    <property type="match status" value="1"/>
</dbReference>
<sequence>MGGLQRFEQRLEQAISGVFARTFRSAVQPVEVAAALQRELDNKAQVLSRQRRLVPNSFVVELSDGDLERLSPYDSALERELTTQLTEHAELQSYVFPGPIRIVFESAEDLGTGRFRVRSQAEAAVTDQSRRSSSQRTRAVLEVNGTQHPLQAPGLVVGRGSEADLRIDDPGVSRRHAEFLITADPPTSGTTPGDRPVQVEVHDMGSTNGIRVDGQKVARAHLRDGSRVQIGHTSLVLRLLQETSHETGQVVDGV</sequence>
<dbReference type="InterPro" id="IPR042287">
    <property type="entry name" value="FhaA_N_sf"/>
</dbReference>
<organism evidence="3 4">
    <name type="scientific">Nocardioides humi</name>
    <dbReference type="NCBI Taxonomy" id="449461"/>
    <lineage>
        <taxon>Bacteria</taxon>
        <taxon>Bacillati</taxon>
        <taxon>Actinomycetota</taxon>
        <taxon>Actinomycetes</taxon>
        <taxon>Propionibacteriales</taxon>
        <taxon>Nocardioidaceae</taxon>
        <taxon>Nocardioides</taxon>
    </lineage>
</organism>
<keyword evidence="4" id="KW-1185">Reference proteome</keyword>